<evidence type="ECO:0000256" key="1">
    <source>
        <dbReference type="SAM" id="Phobius"/>
    </source>
</evidence>
<keyword evidence="1" id="KW-0812">Transmembrane</keyword>
<gene>
    <name evidence="2" type="ORF">QQZ08_002541</name>
</gene>
<protein>
    <submittedName>
        <fullName evidence="2">Uncharacterized protein</fullName>
    </submittedName>
</protein>
<evidence type="ECO:0000313" key="2">
    <source>
        <dbReference type="EMBL" id="KAK7431011.1"/>
    </source>
</evidence>
<proteinExistence type="predicted"/>
<name>A0ABR1IDX1_9HYPO</name>
<keyword evidence="1" id="KW-0472">Membrane</keyword>
<evidence type="ECO:0000313" key="3">
    <source>
        <dbReference type="Proteomes" id="UP001498421"/>
    </source>
</evidence>
<dbReference type="Proteomes" id="UP001498421">
    <property type="component" value="Unassembled WGS sequence"/>
</dbReference>
<accession>A0ABR1IDX1</accession>
<keyword evidence="3" id="KW-1185">Reference proteome</keyword>
<dbReference type="EMBL" id="JAZAVK010000015">
    <property type="protein sequence ID" value="KAK7431011.1"/>
    <property type="molecule type" value="Genomic_DNA"/>
</dbReference>
<feature type="transmembrane region" description="Helical" evidence="1">
    <location>
        <begin position="73"/>
        <end position="95"/>
    </location>
</feature>
<comment type="caution">
    <text evidence="2">The sequence shown here is derived from an EMBL/GenBank/DDBJ whole genome shotgun (WGS) entry which is preliminary data.</text>
</comment>
<keyword evidence="1" id="KW-1133">Transmembrane helix</keyword>
<organism evidence="2 3">
    <name type="scientific">Neonectria magnoliae</name>
    <dbReference type="NCBI Taxonomy" id="2732573"/>
    <lineage>
        <taxon>Eukaryota</taxon>
        <taxon>Fungi</taxon>
        <taxon>Dikarya</taxon>
        <taxon>Ascomycota</taxon>
        <taxon>Pezizomycotina</taxon>
        <taxon>Sordariomycetes</taxon>
        <taxon>Hypocreomycetidae</taxon>
        <taxon>Hypocreales</taxon>
        <taxon>Nectriaceae</taxon>
        <taxon>Neonectria</taxon>
    </lineage>
</organism>
<reference evidence="2 3" key="1">
    <citation type="journal article" date="2025" name="Microbiol. Resour. Announc.">
        <title>Draft genome sequences for Neonectria magnoliae and Neonectria punicea, canker pathogens of Liriodendron tulipifera and Acer saccharum in West Virginia.</title>
        <authorList>
            <person name="Petronek H.M."/>
            <person name="Kasson M.T."/>
            <person name="Metheny A.M."/>
            <person name="Stauder C.M."/>
            <person name="Lovett B."/>
            <person name="Lynch S.C."/>
            <person name="Garnas J.R."/>
            <person name="Kasson L.R."/>
            <person name="Stajich J.E."/>
        </authorList>
    </citation>
    <scope>NUCLEOTIDE SEQUENCE [LARGE SCALE GENOMIC DNA]</scope>
    <source>
        <strain evidence="2 3">NRRL 64651</strain>
    </source>
</reference>
<sequence length="121" mass="14119">MCSAVFTSTNGSRGGFGEIIVFKQIFLRWNFFFANGIWNNMAHIIGSWKLGWCEPGTKLFVFQEERVGWGVLLIYYMPYKVILTAVNVASCYWAIFKYGRYATPKSLSMKMPLRLFFAWKR</sequence>